<evidence type="ECO:0008006" key="5">
    <source>
        <dbReference type="Google" id="ProtNLM"/>
    </source>
</evidence>
<dbReference type="Proteomes" id="UP000075902">
    <property type="component" value="Unassembled WGS sequence"/>
</dbReference>
<evidence type="ECO:0000313" key="4">
    <source>
        <dbReference type="Proteomes" id="UP000075902"/>
    </source>
</evidence>
<reference evidence="4" key="1">
    <citation type="submission" date="2014-01" db="EMBL/GenBank/DDBJ databases">
        <title>The Genome Sequence of Anopheles melas CM1001059_A (V2).</title>
        <authorList>
            <consortium name="The Broad Institute Genomics Platform"/>
            <person name="Neafsey D.E."/>
            <person name="Besansky N."/>
            <person name="Howell P."/>
            <person name="Walton C."/>
            <person name="Young S.K."/>
            <person name="Zeng Q."/>
            <person name="Gargeya S."/>
            <person name="Fitzgerald M."/>
            <person name="Haas B."/>
            <person name="Abouelleil A."/>
            <person name="Allen A.W."/>
            <person name="Alvarado L."/>
            <person name="Arachchi H.M."/>
            <person name="Berlin A.M."/>
            <person name="Chapman S.B."/>
            <person name="Gainer-Dewar J."/>
            <person name="Goldberg J."/>
            <person name="Griggs A."/>
            <person name="Gujja S."/>
            <person name="Hansen M."/>
            <person name="Howarth C."/>
            <person name="Imamovic A."/>
            <person name="Ireland A."/>
            <person name="Larimer J."/>
            <person name="McCowan C."/>
            <person name="Murphy C."/>
            <person name="Pearson M."/>
            <person name="Poon T.W."/>
            <person name="Priest M."/>
            <person name="Roberts A."/>
            <person name="Saif S."/>
            <person name="Shea T."/>
            <person name="Sisk P."/>
            <person name="Sykes S."/>
            <person name="Wortman J."/>
            <person name="Nusbaum C."/>
            <person name="Birren B."/>
        </authorList>
    </citation>
    <scope>NUCLEOTIDE SEQUENCE [LARGE SCALE GENOMIC DNA]</scope>
    <source>
        <strain evidence="4">CM1001059</strain>
    </source>
</reference>
<name>A0A182TTN7_9DIPT</name>
<proteinExistence type="predicted"/>
<evidence type="ECO:0000256" key="1">
    <source>
        <dbReference type="SAM" id="MobiDB-lite"/>
    </source>
</evidence>
<keyword evidence="4" id="KW-1185">Reference proteome</keyword>
<feature type="region of interest" description="Disordered" evidence="1">
    <location>
        <begin position="162"/>
        <end position="185"/>
    </location>
</feature>
<organism evidence="3 4">
    <name type="scientific">Anopheles melas</name>
    <dbReference type="NCBI Taxonomy" id="34690"/>
    <lineage>
        <taxon>Eukaryota</taxon>
        <taxon>Metazoa</taxon>
        <taxon>Ecdysozoa</taxon>
        <taxon>Arthropoda</taxon>
        <taxon>Hexapoda</taxon>
        <taxon>Insecta</taxon>
        <taxon>Pterygota</taxon>
        <taxon>Neoptera</taxon>
        <taxon>Endopterygota</taxon>
        <taxon>Diptera</taxon>
        <taxon>Nematocera</taxon>
        <taxon>Culicoidea</taxon>
        <taxon>Culicidae</taxon>
        <taxon>Anophelinae</taxon>
        <taxon>Anopheles</taxon>
    </lineage>
</organism>
<dbReference type="AlphaFoldDB" id="A0A182TTN7"/>
<feature type="region of interest" description="Disordered" evidence="1">
    <location>
        <begin position="105"/>
        <end position="130"/>
    </location>
</feature>
<feature type="region of interest" description="Disordered" evidence="1">
    <location>
        <begin position="41"/>
        <end position="60"/>
    </location>
</feature>
<reference evidence="3" key="2">
    <citation type="submission" date="2020-05" db="UniProtKB">
        <authorList>
            <consortium name="EnsemblMetazoa"/>
        </authorList>
    </citation>
    <scope>IDENTIFICATION</scope>
    <source>
        <strain evidence="3">CM1001059</strain>
    </source>
</reference>
<dbReference type="VEuPathDB" id="VectorBase:AMEC008122"/>
<feature type="chain" id="PRO_5008137255" description="Secreted protein" evidence="2">
    <location>
        <begin position="24"/>
        <end position="234"/>
    </location>
</feature>
<dbReference type="EnsemblMetazoa" id="AMEC008122-RA">
    <property type="protein sequence ID" value="AMEC008122-PA"/>
    <property type="gene ID" value="AMEC008122"/>
</dbReference>
<keyword evidence="2" id="KW-0732">Signal</keyword>
<protein>
    <recommendedName>
        <fullName evidence="5">Secreted protein</fullName>
    </recommendedName>
</protein>
<sequence length="234" mass="23638">MIRFLPIVATVTASATAAATAFASPAAMSFTTTLTIGDASATFGQAGSPSATAPPPRPPTRAEEWPLLWLSFVFLGVVADATSTSGACRLPPIVSSVRTVVDGFAASTLPPDPTDDDDGGLEEGDAGAAAPGGDGGVGLLLLPWQCDEVVVVVVVLVDRFEEDDDDGDDAGEDVRSRAAASAGADGEVVEVAANVPLPPGDGEEDDTAGWEGAVRCGWVATMFFQPTVSTTSVA</sequence>
<evidence type="ECO:0000313" key="3">
    <source>
        <dbReference type="EnsemblMetazoa" id="AMEC008122-PA"/>
    </source>
</evidence>
<feature type="signal peptide" evidence="2">
    <location>
        <begin position="1"/>
        <end position="23"/>
    </location>
</feature>
<feature type="compositionally biased region" description="Acidic residues" evidence="1">
    <location>
        <begin position="162"/>
        <end position="171"/>
    </location>
</feature>
<feature type="compositionally biased region" description="Acidic residues" evidence="1">
    <location>
        <begin position="113"/>
        <end position="125"/>
    </location>
</feature>
<evidence type="ECO:0000256" key="2">
    <source>
        <dbReference type="SAM" id="SignalP"/>
    </source>
</evidence>
<accession>A0A182TTN7</accession>